<dbReference type="PANTHER" id="PTHR33116:SF84">
    <property type="entry name" value="RNA-DIRECTED DNA POLYMERASE"/>
    <property type="match status" value="1"/>
</dbReference>
<dbReference type="InterPro" id="IPR026960">
    <property type="entry name" value="RVT-Znf"/>
</dbReference>
<reference evidence="2" key="1">
    <citation type="journal article" date="2022" name="Int. J. Mol. Sci.">
        <title>Draft Genome of Tanacetum Coccineum: Genomic Comparison of Closely Related Tanacetum-Family Plants.</title>
        <authorList>
            <person name="Yamashiro T."/>
            <person name="Shiraishi A."/>
            <person name="Nakayama K."/>
            <person name="Satake H."/>
        </authorList>
    </citation>
    <scope>NUCLEOTIDE SEQUENCE</scope>
</reference>
<dbReference type="SUPFAM" id="SSF56112">
    <property type="entry name" value="Protein kinase-like (PK-like)"/>
    <property type="match status" value="1"/>
</dbReference>
<evidence type="ECO:0000313" key="2">
    <source>
        <dbReference type="EMBL" id="GJT69902.1"/>
    </source>
</evidence>
<feature type="domain" description="Reverse transcriptase zinc-binding" evidence="1">
    <location>
        <begin position="228"/>
        <end position="304"/>
    </location>
</feature>
<evidence type="ECO:0000259" key="1">
    <source>
        <dbReference type="Pfam" id="PF13966"/>
    </source>
</evidence>
<keyword evidence="2" id="KW-0695">RNA-directed DNA polymerase</keyword>
<keyword evidence="2" id="KW-0808">Transferase</keyword>
<dbReference type="Pfam" id="PF13966">
    <property type="entry name" value="zf-RVT"/>
    <property type="match status" value="1"/>
</dbReference>
<protein>
    <submittedName>
        <fullName evidence="2">RNA-directed DNA polymerase, eukaryota, reverse transcriptase zinc-binding domain protein</fullName>
    </submittedName>
</protein>
<keyword evidence="3" id="KW-1185">Reference proteome</keyword>
<proteinExistence type="predicted"/>
<accession>A0ABQ5G2Q9</accession>
<dbReference type="PANTHER" id="PTHR33116">
    <property type="entry name" value="REVERSE TRANSCRIPTASE ZINC-BINDING DOMAIN-CONTAINING PROTEIN-RELATED-RELATED"/>
    <property type="match status" value="1"/>
</dbReference>
<name>A0ABQ5G2Q9_9ASTR</name>
<feature type="non-terminal residue" evidence="2">
    <location>
        <position position="1"/>
    </location>
</feature>
<dbReference type="InterPro" id="IPR011009">
    <property type="entry name" value="Kinase-like_dom_sf"/>
</dbReference>
<gene>
    <name evidence="2" type="ORF">Tco_1029188</name>
</gene>
<keyword evidence="2" id="KW-0548">Nucleotidyltransferase</keyword>
<comment type="caution">
    <text evidence="2">The sequence shown here is derived from an EMBL/GenBank/DDBJ whole genome shotgun (WGS) entry which is preliminary data.</text>
</comment>
<dbReference type="Proteomes" id="UP001151760">
    <property type="component" value="Unassembled WGS sequence"/>
</dbReference>
<sequence length="560" mass="64821">LLVSYLGVPLITKQLGVKECKSLIDRVKSKVNNWKNKLLSYAGRLQLVASVLASMQVYWASGNLSKGKAKVAWKLVCRPKKEGGLGIKNLSVWNEVLMAKHLWNIACNKESLWVKWINVVRLKGTSIWEVKANSNTCCGWKHILSLRSKMRPHVKYEIGNGETALLWHDRWWEGGVLNDLFPLDSLSVANTFTKVCEMISNGKWKWPMSWTRHYPQLNSIPVPNLVESGYKVVWENNNGEKVKFSINIMWKDWVQIGVKIAWLSTQDKIIKWYPGKQVSCPLCEECPDSHEHLFFKCPYSMKIWNELKKKINMEEVNNDWENILNRVTDMACKNSIRSVLRRVVLAACVYYIWDERNKRFFDNQKRNHEALMQLIINNIRMKLVSLKVKNSIQVSTVSKDFFCLLEQTVVNKAALRLRIGGYRLRIGGYNLRVKFLQVQEYRAQMMRILTLWDQAVMAMQVLEGIAYRLQHPWVGIVNRSQADINKNTGMIYAGKRSGSILLQELITGVLPYQNQTYMQLAFAVVNKGLPPNEPDVWLHVLSEIMTRSWDMDPNVIPSFS</sequence>
<organism evidence="2 3">
    <name type="scientific">Tanacetum coccineum</name>
    <dbReference type="NCBI Taxonomy" id="301880"/>
    <lineage>
        <taxon>Eukaryota</taxon>
        <taxon>Viridiplantae</taxon>
        <taxon>Streptophyta</taxon>
        <taxon>Embryophyta</taxon>
        <taxon>Tracheophyta</taxon>
        <taxon>Spermatophyta</taxon>
        <taxon>Magnoliopsida</taxon>
        <taxon>eudicotyledons</taxon>
        <taxon>Gunneridae</taxon>
        <taxon>Pentapetalae</taxon>
        <taxon>asterids</taxon>
        <taxon>campanulids</taxon>
        <taxon>Asterales</taxon>
        <taxon>Asteraceae</taxon>
        <taxon>Asteroideae</taxon>
        <taxon>Anthemideae</taxon>
        <taxon>Anthemidinae</taxon>
        <taxon>Tanacetum</taxon>
    </lineage>
</organism>
<dbReference type="GO" id="GO:0003964">
    <property type="term" value="F:RNA-directed DNA polymerase activity"/>
    <property type="evidence" value="ECO:0007669"/>
    <property type="project" value="UniProtKB-KW"/>
</dbReference>
<dbReference type="EMBL" id="BQNB010018031">
    <property type="protein sequence ID" value="GJT69902.1"/>
    <property type="molecule type" value="Genomic_DNA"/>
</dbReference>
<evidence type="ECO:0000313" key="3">
    <source>
        <dbReference type="Proteomes" id="UP001151760"/>
    </source>
</evidence>
<reference evidence="2" key="2">
    <citation type="submission" date="2022-01" db="EMBL/GenBank/DDBJ databases">
        <authorList>
            <person name="Yamashiro T."/>
            <person name="Shiraishi A."/>
            <person name="Satake H."/>
            <person name="Nakayama K."/>
        </authorList>
    </citation>
    <scope>NUCLEOTIDE SEQUENCE</scope>
</reference>